<dbReference type="InterPro" id="IPR011050">
    <property type="entry name" value="Pectin_lyase_fold/virulence"/>
</dbReference>
<organism evidence="1 2">
    <name type="scientific">Arenicella chitinivorans</name>
    <dbReference type="NCBI Taxonomy" id="1329800"/>
    <lineage>
        <taxon>Bacteria</taxon>
        <taxon>Pseudomonadati</taxon>
        <taxon>Pseudomonadota</taxon>
        <taxon>Gammaproteobacteria</taxon>
        <taxon>Arenicellales</taxon>
        <taxon>Arenicellaceae</taxon>
        <taxon>Arenicella</taxon>
    </lineage>
</organism>
<dbReference type="SMART" id="SM00710">
    <property type="entry name" value="PbH1"/>
    <property type="match status" value="8"/>
</dbReference>
<sequence length="665" mass="72409">MTRTLINIQTLLRPVAWALILATYSLATSTFSRASDVDGDDLLLLVPAIIASGMQTIEACTLQDLTASSAPANIDLVCDINLNGRTVSLPPRTTINAERGRIDNGKLVFERGGYIDGRLLGSSLSIVGTPQLLAPVFQFVPERWQQITQGPTTANKAFRNNQELERLFNLVKSMGGTEFRIGKFDAFFQARMTAPDQFVFRPAKEAVNLPSDFTLRMSNNTHLRVFPATPGSELRGGAILSVRDAQNITVIGGNLHGDRDTRYYSPDDDGLEGSHLFYIRSGRNVTLKGIKFFNGSAGSITVNSFGFSFNPDYNPTDRLVVENCLFSHSRRMSISLTDGRNVKIRGNRFINNGQPSANSDGGEVGYAINIEPARTRDNNGDLLEYQKVIDTEISNNQERGSRGGFVTLTIGQNLTVRNNRIGTRVTTSLVSDSQVVDNVFNAIGEGADSYAIFAAGANSETVFGNLVARNTIQGYASGIISSTRETLIADNKIVDTVVGMQSFRSTSVRFERNQVASSSRGINITNTYNDDLHFEDNTINANSGFHIYVANVNKGASDRDKRISFNNNTTNGDRAVVVSNSVGILLTQNNFNSGVQLSDSSAVTLNSNTIRPKSFDGVRLFGSMADSTVQNNQIYEPTGAERLVCLRNDLAQSQNVLISGNTCSQ</sequence>
<dbReference type="InterPro" id="IPR006626">
    <property type="entry name" value="PbH1"/>
</dbReference>
<proteinExistence type="predicted"/>
<evidence type="ECO:0000313" key="2">
    <source>
        <dbReference type="Proteomes" id="UP000614811"/>
    </source>
</evidence>
<dbReference type="AlphaFoldDB" id="A0A918VJ53"/>
<evidence type="ECO:0000313" key="1">
    <source>
        <dbReference type="EMBL" id="GHA00446.1"/>
    </source>
</evidence>
<keyword evidence="2" id="KW-1185">Reference proteome</keyword>
<name>A0A918VJ53_9GAMM</name>
<reference evidence="1" key="2">
    <citation type="submission" date="2020-09" db="EMBL/GenBank/DDBJ databases">
        <authorList>
            <person name="Sun Q."/>
            <person name="Kim S."/>
        </authorList>
    </citation>
    <scope>NUCLEOTIDE SEQUENCE</scope>
    <source>
        <strain evidence="1">KCTC 12711</strain>
    </source>
</reference>
<evidence type="ECO:0008006" key="3">
    <source>
        <dbReference type="Google" id="ProtNLM"/>
    </source>
</evidence>
<dbReference type="RefSeq" id="WP_189398560.1">
    <property type="nucleotide sequence ID" value="NZ_BMXA01000001.1"/>
</dbReference>
<reference evidence="1" key="1">
    <citation type="journal article" date="2014" name="Int. J. Syst. Evol. Microbiol.">
        <title>Complete genome sequence of Corynebacterium casei LMG S-19264T (=DSM 44701T), isolated from a smear-ripened cheese.</title>
        <authorList>
            <consortium name="US DOE Joint Genome Institute (JGI-PGF)"/>
            <person name="Walter F."/>
            <person name="Albersmeier A."/>
            <person name="Kalinowski J."/>
            <person name="Ruckert C."/>
        </authorList>
    </citation>
    <scope>NUCLEOTIDE SEQUENCE</scope>
    <source>
        <strain evidence="1">KCTC 12711</strain>
    </source>
</reference>
<dbReference type="EMBL" id="BMXA01000001">
    <property type="protein sequence ID" value="GHA00446.1"/>
    <property type="molecule type" value="Genomic_DNA"/>
</dbReference>
<dbReference type="InterPro" id="IPR012334">
    <property type="entry name" value="Pectin_lyas_fold"/>
</dbReference>
<dbReference type="Proteomes" id="UP000614811">
    <property type="component" value="Unassembled WGS sequence"/>
</dbReference>
<gene>
    <name evidence="1" type="ORF">GCM10008090_06530</name>
</gene>
<dbReference type="SUPFAM" id="SSF51126">
    <property type="entry name" value="Pectin lyase-like"/>
    <property type="match status" value="2"/>
</dbReference>
<comment type="caution">
    <text evidence="1">The sequence shown here is derived from an EMBL/GenBank/DDBJ whole genome shotgun (WGS) entry which is preliminary data.</text>
</comment>
<protein>
    <recommendedName>
        <fullName evidence="3">Right handed beta helix domain-containing protein</fullName>
    </recommendedName>
</protein>
<accession>A0A918VJ53</accession>
<dbReference type="Gene3D" id="2.160.20.10">
    <property type="entry name" value="Single-stranded right-handed beta-helix, Pectin lyase-like"/>
    <property type="match status" value="2"/>
</dbReference>